<organism evidence="3 4">
    <name type="scientific">Rhizobium rhododendri</name>
    <dbReference type="NCBI Taxonomy" id="2506430"/>
    <lineage>
        <taxon>Bacteria</taxon>
        <taxon>Pseudomonadati</taxon>
        <taxon>Pseudomonadota</taxon>
        <taxon>Alphaproteobacteria</taxon>
        <taxon>Hyphomicrobiales</taxon>
        <taxon>Rhizobiaceae</taxon>
        <taxon>Rhizobium/Agrobacterium group</taxon>
        <taxon>Rhizobium</taxon>
    </lineage>
</organism>
<evidence type="ECO:0000313" key="4">
    <source>
        <dbReference type="Proteomes" id="UP000318939"/>
    </source>
</evidence>
<dbReference type="Proteomes" id="UP000318939">
    <property type="component" value="Chromosome"/>
</dbReference>
<sequence>MKKIFTGFAAAALAAMVGLSGVAPASAAPLPAMTMAGGSDVTTVQYNPDAPPPRRMNRDRRSPPGYRNDERPGFRRGPPRDRRGNWNGYRGYEQRRPGYRRHSDGFWYPSGAFRIRIQ</sequence>
<evidence type="ECO:0008006" key="5">
    <source>
        <dbReference type="Google" id="ProtNLM"/>
    </source>
</evidence>
<keyword evidence="2" id="KW-0732">Signal</keyword>
<evidence type="ECO:0000256" key="1">
    <source>
        <dbReference type="SAM" id="MobiDB-lite"/>
    </source>
</evidence>
<evidence type="ECO:0000313" key="3">
    <source>
        <dbReference type="EMBL" id="WFS21414.1"/>
    </source>
</evidence>
<accession>A0ABY8ICC2</accession>
<reference evidence="3" key="2">
    <citation type="journal article" date="2023" name="MicrobiologyOpen">
        <title>Genomics of the tumorigenes clade of the family Rhizobiaceae and description of Rhizobium rhododendri sp. nov.</title>
        <authorList>
            <person name="Kuzmanovic N."/>
            <person name="diCenzo G.C."/>
            <person name="Bunk B."/>
            <person name="Sproeer C."/>
            <person name="Fruehling A."/>
            <person name="Neumann-Schaal M."/>
            <person name="Overmann J."/>
            <person name="Smalla K."/>
        </authorList>
    </citation>
    <scope>NUCLEOTIDE SEQUENCE</scope>
    <source>
        <strain evidence="3">Rho-6.2</strain>
    </source>
</reference>
<feature type="compositionally biased region" description="Basic and acidic residues" evidence="1">
    <location>
        <begin position="59"/>
        <end position="84"/>
    </location>
</feature>
<name>A0ABY8ICC2_9HYPH</name>
<gene>
    <name evidence="3" type="ORF">PR018_09425</name>
</gene>
<feature type="signal peptide" evidence="2">
    <location>
        <begin position="1"/>
        <end position="27"/>
    </location>
</feature>
<feature type="compositionally biased region" description="Basic and acidic residues" evidence="1">
    <location>
        <begin position="92"/>
        <end position="103"/>
    </location>
</feature>
<feature type="chain" id="PRO_5046487595" description="BA14K family protein" evidence="2">
    <location>
        <begin position="28"/>
        <end position="118"/>
    </location>
</feature>
<reference evidence="3" key="1">
    <citation type="journal article" date="2019" name="Phytopathology">
        <title>A Novel Group of Rhizobium tumorigenes-Like Agrobacteria Associated with Crown Gall Disease of Rhododendron and Blueberry.</title>
        <authorList>
            <person name="Kuzmanovic N."/>
            <person name="Behrens P."/>
            <person name="Idczak E."/>
            <person name="Wagner S."/>
            <person name="Gotz M."/>
            <person name="Sproer C."/>
            <person name="Bunk B."/>
            <person name="Overmann J."/>
            <person name="Smalla K."/>
        </authorList>
    </citation>
    <scope>NUCLEOTIDE SEQUENCE</scope>
    <source>
        <strain evidence="3">Rho-6.2</strain>
    </source>
</reference>
<feature type="region of interest" description="Disordered" evidence="1">
    <location>
        <begin position="38"/>
        <end position="103"/>
    </location>
</feature>
<dbReference type="RefSeq" id="WP_142823258.1">
    <property type="nucleotide sequence ID" value="NZ_CP117267.1"/>
</dbReference>
<dbReference type="EMBL" id="CP117267">
    <property type="protein sequence ID" value="WFS21414.1"/>
    <property type="molecule type" value="Genomic_DNA"/>
</dbReference>
<keyword evidence="4" id="KW-1185">Reference proteome</keyword>
<evidence type="ECO:0000256" key="2">
    <source>
        <dbReference type="SAM" id="SignalP"/>
    </source>
</evidence>
<proteinExistence type="predicted"/>
<protein>
    <recommendedName>
        <fullName evidence="5">BA14K family protein</fullName>
    </recommendedName>
</protein>